<protein>
    <recommendedName>
        <fullName evidence="1">site-specific DNA-methyltransferase (adenine-specific)</fullName>
        <ecNumber evidence="1">2.1.1.72</ecNumber>
    </recommendedName>
</protein>
<evidence type="ECO:0000256" key="4">
    <source>
        <dbReference type="ARBA" id="ARBA00022691"/>
    </source>
</evidence>
<dbReference type="EC" id="2.1.1.72" evidence="1"/>
<dbReference type="EMBL" id="JAXIVS010000022">
    <property type="protein sequence ID" value="MDY7232679.1"/>
    <property type="molecule type" value="Genomic_DNA"/>
</dbReference>
<dbReference type="GO" id="GO:0032259">
    <property type="term" value="P:methylation"/>
    <property type="evidence" value="ECO:0007669"/>
    <property type="project" value="UniProtKB-KW"/>
</dbReference>
<organism evidence="8 9">
    <name type="scientific">Hyalangium rubrum</name>
    <dbReference type="NCBI Taxonomy" id="3103134"/>
    <lineage>
        <taxon>Bacteria</taxon>
        <taxon>Pseudomonadati</taxon>
        <taxon>Myxococcota</taxon>
        <taxon>Myxococcia</taxon>
        <taxon>Myxococcales</taxon>
        <taxon>Cystobacterineae</taxon>
        <taxon>Archangiaceae</taxon>
        <taxon>Hyalangium</taxon>
    </lineage>
</organism>
<dbReference type="PRINTS" id="PR00506">
    <property type="entry name" value="D21N6MTFRASE"/>
</dbReference>
<keyword evidence="2 8" id="KW-0489">Methyltransferase</keyword>
<comment type="catalytic activity">
    <reaction evidence="5">
        <text>a 2'-deoxyadenosine in DNA + S-adenosyl-L-methionine = an N(6)-methyl-2'-deoxyadenosine in DNA + S-adenosyl-L-homocysteine + H(+)</text>
        <dbReference type="Rhea" id="RHEA:15197"/>
        <dbReference type="Rhea" id="RHEA-COMP:12418"/>
        <dbReference type="Rhea" id="RHEA-COMP:12419"/>
        <dbReference type="ChEBI" id="CHEBI:15378"/>
        <dbReference type="ChEBI" id="CHEBI:57856"/>
        <dbReference type="ChEBI" id="CHEBI:59789"/>
        <dbReference type="ChEBI" id="CHEBI:90615"/>
        <dbReference type="ChEBI" id="CHEBI:90616"/>
        <dbReference type="EC" id="2.1.1.72"/>
    </reaction>
</comment>
<evidence type="ECO:0000259" key="7">
    <source>
        <dbReference type="Pfam" id="PF01555"/>
    </source>
</evidence>
<comment type="caution">
    <text evidence="8">The sequence shown here is derived from an EMBL/GenBank/DDBJ whole genome shotgun (WGS) entry which is preliminary data.</text>
</comment>
<gene>
    <name evidence="8" type="ORF">SYV04_40210</name>
</gene>
<keyword evidence="3 8" id="KW-0808">Transferase</keyword>
<dbReference type="GO" id="GO:0008168">
    <property type="term" value="F:methyltransferase activity"/>
    <property type="evidence" value="ECO:0007669"/>
    <property type="project" value="UniProtKB-KW"/>
</dbReference>
<dbReference type="SUPFAM" id="SSF53335">
    <property type="entry name" value="S-adenosyl-L-methionine-dependent methyltransferases"/>
    <property type="match status" value="1"/>
</dbReference>
<dbReference type="Pfam" id="PF01555">
    <property type="entry name" value="N6_N4_Mtase"/>
    <property type="match status" value="1"/>
</dbReference>
<reference evidence="8 9" key="1">
    <citation type="submission" date="2023-12" db="EMBL/GenBank/DDBJ databases">
        <title>the genome sequence of Hyalangium sp. s54d21.</title>
        <authorList>
            <person name="Zhang X."/>
        </authorList>
    </citation>
    <scope>NUCLEOTIDE SEQUENCE [LARGE SCALE GENOMIC DNA]</scope>
    <source>
        <strain evidence="9">s54d21</strain>
    </source>
</reference>
<dbReference type="InterPro" id="IPR002941">
    <property type="entry name" value="DNA_methylase_N4/N6"/>
</dbReference>
<dbReference type="InterPro" id="IPR029063">
    <property type="entry name" value="SAM-dependent_MTases_sf"/>
</dbReference>
<keyword evidence="4" id="KW-0949">S-adenosyl-L-methionine</keyword>
<feature type="domain" description="DNA methylase N-4/N-6" evidence="7">
    <location>
        <begin position="181"/>
        <end position="414"/>
    </location>
</feature>
<accession>A0ABU5HIG9</accession>
<evidence type="ECO:0000256" key="2">
    <source>
        <dbReference type="ARBA" id="ARBA00022603"/>
    </source>
</evidence>
<name>A0ABU5HIG9_9BACT</name>
<feature type="region of interest" description="Disordered" evidence="6">
    <location>
        <begin position="30"/>
        <end position="58"/>
    </location>
</feature>
<evidence type="ECO:0000256" key="6">
    <source>
        <dbReference type="SAM" id="MobiDB-lite"/>
    </source>
</evidence>
<evidence type="ECO:0000256" key="1">
    <source>
        <dbReference type="ARBA" id="ARBA00011900"/>
    </source>
</evidence>
<proteinExistence type="predicted"/>
<dbReference type="Gene3D" id="3.40.50.150">
    <property type="entry name" value="Vaccinia Virus protein VP39"/>
    <property type="match status" value="1"/>
</dbReference>
<dbReference type="RefSeq" id="WP_321551393.1">
    <property type="nucleotide sequence ID" value="NZ_JAXIVS010000022.1"/>
</dbReference>
<evidence type="ECO:0000256" key="3">
    <source>
        <dbReference type="ARBA" id="ARBA00022679"/>
    </source>
</evidence>
<dbReference type="Proteomes" id="UP001291309">
    <property type="component" value="Unassembled WGS sequence"/>
</dbReference>
<evidence type="ECO:0000313" key="9">
    <source>
        <dbReference type="Proteomes" id="UP001291309"/>
    </source>
</evidence>
<dbReference type="InterPro" id="IPR002295">
    <property type="entry name" value="N4/N6-MTase_EcoPI_Mod-like"/>
</dbReference>
<evidence type="ECO:0000313" key="8">
    <source>
        <dbReference type="EMBL" id="MDY7232679.1"/>
    </source>
</evidence>
<sequence length="721" mass="80883">MGLVVSAGVGGERPGKLDAETADMGLVVSAGVGGERPGKLDADTADAGRAPKGRASTGLRAGHAALGEVTSPPMTPEQRKEVVRLIEEGKELSAEWARVLFPPERREYELVYQGKERSEEVIAETMAVPLQPARTYGGGRKVGDEDWQNMLVFGDNLQVLKALLEKKRAGTLRSADGTEGVKLVYIDPPFATRRDFQGSQNQRAYQDKIAGAEFLEFIRKRLILIKELLADDGVLYVHTDWKKGHYLKVLLDEIFGESRFRNEIIWWYYNKMQGNISRFPSNHENIFLYSAGDTFTFNAQYLEREEGTARLLKRVWDSKRGKLVNAKDANGNVIYIETDERRLDDVWRLSMLQPADRTQNLGYPTQKPETLLALMIEATSKPGDLVMDCFAGSGTTLAVAEKLGRRWIGVDCGTLAIYTIQKRLLSLRADIGNTGEALTPKPFTLYNAGLYDFSKLKELPWEAWRFFALQLFQCRDNPHKVGGVKFDGTLKGGSVLIFNHTKNKDARVDEATIESLHRALGSGAGNKVFIVAPALTFGFQQDYIDIEDTRYYALRIPYSVIHELHQREFRALRQPSDSREVNETVDAVGFDFIKTPELKMQCGIRTAGATPEAFVRLTTFKSVATVREPLAKKANFETLSMVLLDYDYDESEQLFELDEVVFAEDMQALDWEIRFPHARLGTMMMAIFIDIYGNEARIPIPVGDFGAILGAKKATQKKART</sequence>
<evidence type="ECO:0000256" key="5">
    <source>
        <dbReference type="ARBA" id="ARBA00047942"/>
    </source>
</evidence>
<keyword evidence="9" id="KW-1185">Reference proteome</keyword>